<dbReference type="PANTHER" id="PTHR35046">
    <property type="entry name" value="ZINC KNUCKLE (CCHC-TYPE) FAMILY PROTEIN"/>
    <property type="match status" value="1"/>
</dbReference>
<reference evidence="2" key="1">
    <citation type="submission" date="2018-05" db="EMBL/GenBank/DDBJ databases">
        <title>Draft genome of Mucuna pruriens seed.</title>
        <authorList>
            <person name="Nnadi N.E."/>
            <person name="Vos R."/>
            <person name="Hasami M.H."/>
            <person name="Devisetty U.K."/>
            <person name="Aguiy J.C."/>
        </authorList>
    </citation>
    <scope>NUCLEOTIDE SEQUENCE [LARGE SCALE GENOMIC DNA]</scope>
    <source>
        <strain evidence="2">JCA_2017</strain>
    </source>
</reference>
<organism evidence="2 3">
    <name type="scientific">Mucuna pruriens</name>
    <name type="common">Velvet bean</name>
    <name type="synonym">Dolichos pruriens</name>
    <dbReference type="NCBI Taxonomy" id="157652"/>
    <lineage>
        <taxon>Eukaryota</taxon>
        <taxon>Viridiplantae</taxon>
        <taxon>Streptophyta</taxon>
        <taxon>Embryophyta</taxon>
        <taxon>Tracheophyta</taxon>
        <taxon>Spermatophyta</taxon>
        <taxon>Magnoliopsida</taxon>
        <taxon>eudicotyledons</taxon>
        <taxon>Gunneridae</taxon>
        <taxon>Pentapetalae</taxon>
        <taxon>rosids</taxon>
        <taxon>fabids</taxon>
        <taxon>Fabales</taxon>
        <taxon>Fabaceae</taxon>
        <taxon>Papilionoideae</taxon>
        <taxon>50 kb inversion clade</taxon>
        <taxon>NPAAA clade</taxon>
        <taxon>indigoferoid/millettioid clade</taxon>
        <taxon>Phaseoleae</taxon>
        <taxon>Mucuna</taxon>
    </lineage>
</organism>
<dbReference type="PANTHER" id="PTHR35046:SF9">
    <property type="entry name" value="RNA-DIRECTED DNA POLYMERASE"/>
    <property type="match status" value="1"/>
</dbReference>
<proteinExistence type="predicted"/>
<accession>A0A371E2W4</accession>
<feature type="non-terminal residue" evidence="2">
    <location>
        <position position="1"/>
    </location>
</feature>
<keyword evidence="3" id="KW-1185">Reference proteome</keyword>
<evidence type="ECO:0000313" key="3">
    <source>
        <dbReference type="Proteomes" id="UP000257109"/>
    </source>
</evidence>
<sequence length="138" mass="16557">MKVDQLLTCFVYLNYKKVRMVTYEFIGYAPVWWNQFFGEIKEGRRRHVDTWVDLMGKLRSRYVPTSYARDLYNRQKCIVEKYHKDMEVALTRTNVVESNKAIMAHFLHVLNSDIQDIVQLYHYATMDDLVHWATKVEA</sequence>
<dbReference type="AlphaFoldDB" id="A0A371E2W4"/>
<name>A0A371E2W4_MUCPR</name>
<evidence type="ECO:0000259" key="1">
    <source>
        <dbReference type="Pfam" id="PF03732"/>
    </source>
</evidence>
<dbReference type="Pfam" id="PF03732">
    <property type="entry name" value="Retrotrans_gag"/>
    <property type="match status" value="1"/>
</dbReference>
<dbReference type="Proteomes" id="UP000257109">
    <property type="component" value="Unassembled WGS sequence"/>
</dbReference>
<dbReference type="InterPro" id="IPR005162">
    <property type="entry name" value="Retrotrans_gag_dom"/>
</dbReference>
<comment type="caution">
    <text evidence="2">The sequence shown here is derived from an EMBL/GenBank/DDBJ whole genome shotgun (WGS) entry which is preliminary data.</text>
</comment>
<protein>
    <recommendedName>
        <fullName evidence="1">Retrotransposon gag domain-containing protein</fullName>
    </recommendedName>
</protein>
<dbReference type="OrthoDB" id="1731207at2759"/>
<feature type="domain" description="Retrotransposon gag" evidence="1">
    <location>
        <begin position="20"/>
        <end position="111"/>
    </location>
</feature>
<evidence type="ECO:0000313" key="2">
    <source>
        <dbReference type="EMBL" id="RDX60358.1"/>
    </source>
</evidence>
<dbReference type="EMBL" id="QJKJ01016918">
    <property type="protein sequence ID" value="RDX60358.1"/>
    <property type="molecule type" value="Genomic_DNA"/>
</dbReference>
<gene>
    <name evidence="2" type="ORF">CR513_61504</name>
</gene>